<gene>
    <name evidence="7" type="ORF">BDV25DRAFT_102173</name>
</gene>
<proteinExistence type="predicted"/>
<dbReference type="InterPro" id="IPR033464">
    <property type="entry name" value="CSN8_PSD8_EIF3K"/>
</dbReference>
<dbReference type="EMBL" id="ML742081">
    <property type="protein sequence ID" value="KAE8150979.1"/>
    <property type="molecule type" value="Genomic_DNA"/>
</dbReference>
<dbReference type="Pfam" id="PF10075">
    <property type="entry name" value="CSN8_PSD8_EIF3K"/>
    <property type="match status" value="1"/>
</dbReference>
<evidence type="ECO:0000256" key="3">
    <source>
        <dbReference type="ARBA" id="ARBA00022490"/>
    </source>
</evidence>
<protein>
    <submittedName>
        <fullName evidence="7">COP9 signalosome</fullName>
    </submittedName>
</protein>
<evidence type="ECO:0000259" key="6">
    <source>
        <dbReference type="Pfam" id="PF10075"/>
    </source>
</evidence>
<keyword evidence="8" id="KW-1185">Reference proteome</keyword>
<comment type="subcellular location">
    <subcellularLocation>
        <location evidence="2">Cytoplasm</location>
    </subcellularLocation>
    <subcellularLocation>
        <location evidence="1">Nucleus</location>
    </subcellularLocation>
</comment>
<evidence type="ECO:0000256" key="5">
    <source>
        <dbReference type="ARBA" id="ARBA00023242"/>
    </source>
</evidence>
<dbReference type="GO" id="GO:0005737">
    <property type="term" value="C:cytoplasm"/>
    <property type="evidence" value="ECO:0007669"/>
    <property type="project" value="UniProtKB-SubCell"/>
</dbReference>
<keyword evidence="3" id="KW-0963">Cytoplasm</keyword>
<accession>A0A5N6TY08</accession>
<dbReference type="GO" id="GO:0010387">
    <property type="term" value="P:COP9 signalosome assembly"/>
    <property type="evidence" value="ECO:0007669"/>
    <property type="project" value="InterPro"/>
</dbReference>
<evidence type="ECO:0000313" key="8">
    <source>
        <dbReference type="Proteomes" id="UP000325780"/>
    </source>
</evidence>
<name>A0A5N6TY08_ASPAV</name>
<keyword evidence="5" id="KW-0539">Nucleus</keyword>
<evidence type="ECO:0000256" key="2">
    <source>
        <dbReference type="ARBA" id="ARBA00004496"/>
    </source>
</evidence>
<dbReference type="InterPro" id="IPR033205">
    <property type="entry name" value="COP9_CSN8"/>
</dbReference>
<evidence type="ECO:0000256" key="1">
    <source>
        <dbReference type="ARBA" id="ARBA00004123"/>
    </source>
</evidence>
<reference evidence="7 8" key="1">
    <citation type="submission" date="2019-04" db="EMBL/GenBank/DDBJ databases">
        <title>Friends and foes A comparative genomics study of 23 Aspergillus species from section Flavi.</title>
        <authorList>
            <consortium name="DOE Joint Genome Institute"/>
            <person name="Kjaerbolling I."/>
            <person name="Vesth T."/>
            <person name="Frisvad J.C."/>
            <person name="Nybo J.L."/>
            <person name="Theobald S."/>
            <person name="Kildgaard S."/>
            <person name="Isbrandt T."/>
            <person name="Kuo A."/>
            <person name="Sato A."/>
            <person name="Lyhne E.K."/>
            <person name="Kogle M.E."/>
            <person name="Wiebenga A."/>
            <person name="Kun R.S."/>
            <person name="Lubbers R.J."/>
            <person name="Makela M.R."/>
            <person name="Barry K."/>
            <person name="Chovatia M."/>
            <person name="Clum A."/>
            <person name="Daum C."/>
            <person name="Haridas S."/>
            <person name="He G."/>
            <person name="LaButti K."/>
            <person name="Lipzen A."/>
            <person name="Mondo S."/>
            <person name="Riley R."/>
            <person name="Salamov A."/>
            <person name="Simmons B.A."/>
            <person name="Magnuson J.K."/>
            <person name="Henrissat B."/>
            <person name="Mortensen U.H."/>
            <person name="Larsen T.O."/>
            <person name="Devries R.P."/>
            <person name="Grigoriev I.V."/>
            <person name="Machida M."/>
            <person name="Baker S.E."/>
            <person name="Andersen M.R."/>
        </authorList>
    </citation>
    <scope>NUCLEOTIDE SEQUENCE [LARGE SCALE GENOMIC DNA]</scope>
    <source>
        <strain evidence="7 8">IBT 18842</strain>
    </source>
</reference>
<dbReference type="PANTHER" id="PTHR13339">
    <property type="entry name" value="COP9 SIGNALOSOME COMPLEX SUBUNIT 8"/>
    <property type="match status" value="1"/>
</dbReference>
<dbReference type="GO" id="GO:0000338">
    <property type="term" value="P:protein deneddylation"/>
    <property type="evidence" value="ECO:0007669"/>
    <property type="project" value="InterPro"/>
</dbReference>
<dbReference type="Proteomes" id="UP000325780">
    <property type="component" value="Unassembled WGS sequence"/>
</dbReference>
<keyword evidence="4" id="KW-0736">Signalosome</keyword>
<dbReference type="GO" id="GO:0008180">
    <property type="term" value="C:COP9 signalosome"/>
    <property type="evidence" value="ECO:0007669"/>
    <property type="project" value="UniProtKB-KW"/>
</dbReference>
<organism evidence="7 8">
    <name type="scientific">Aspergillus avenaceus</name>
    <dbReference type="NCBI Taxonomy" id="36643"/>
    <lineage>
        <taxon>Eukaryota</taxon>
        <taxon>Fungi</taxon>
        <taxon>Dikarya</taxon>
        <taxon>Ascomycota</taxon>
        <taxon>Pezizomycotina</taxon>
        <taxon>Eurotiomycetes</taxon>
        <taxon>Eurotiomycetidae</taxon>
        <taxon>Eurotiales</taxon>
        <taxon>Aspergillaceae</taxon>
        <taxon>Aspergillus</taxon>
        <taxon>Aspergillus subgen. Circumdati</taxon>
    </lineage>
</organism>
<dbReference type="AlphaFoldDB" id="A0A5N6TY08"/>
<dbReference type="PANTHER" id="PTHR13339:SF0">
    <property type="entry name" value="COP9 SIGNALOSOME COMPLEX SUBUNIT 8"/>
    <property type="match status" value="1"/>
</dbReference>
<sequence length="213" mass="24045">MDLPPLSKEQLVAVLTSSRSPTELYDTLAKYETTACLIDGKESELLSLYYSIFFFSHLLTDQIYEARAMTQRVPPILAHNDPSLQNCLTLLRAVWQRKYDSVYKILRELPWPEPLRLAVESYDKYFQQKTLREVSNAYEAIRPGAAAGYLGLDPVAAEQGDPALIQQFTAAGWTWDAQAKLLHPKPIPVSPKKDAQIQNELSQIMALVGKYQG</sequence>
<evidence type="ECO:0000256" key="4">
    <source>
        <dbReference type="ARBA" id="ARBA00022790"/>
    </source>
</evidence>
<dbReference type="OrthoDB" id="5351233at2759"/>
<feature type="domain" description="CSN8/PSMD8/EIF3K" evidence="6">
    <location>
        <begin position="45"/>
        <end position="192"/>
    </location>
</feature>
<evidence type="ECO:0000313" key="7">
    <source>
        <dbReference type="EMBL" id="KAE8150979.1"/>
    </source>
</evidence>